<evidence type="ECO:0000313" key="3">
    <source>
        <dbReference type="RefSeq" id="XP_005740038.1"/>
    </source>
</evidence>
<dbReference type="CDD" id="cd16018">
    <property type="entry name" value="Enpp"/>
    <property type="match status" value="1"/>
</dbReference>
<dbReference type="SUPFAM" id="SSF53649">
    <property type="entry name" value="Alkaline phosphatase-like"/>
    <property type="match status" value="1"/>
</dbReference>
<dbReference type="InterPro" id="IPR017850">
    <property type="entry name" value="Alkaline_phosphatase_core_sf"/>
</dbReference>
<feature type="transmembrane region" description="Helical" evidence="1">
    <location>
        <begin position="478"/>
        <end position="502"/>
    </location>
</feature>
<dbReference type="InterPro" id="IPR002591">
    <property type="entry name" value="Phosphodiest/P_Trfase"/>
</dbReference>
<evidence type="ECO:0000256" key="1">
    <source>
        <dbReference type="SAM" id="Phobius"/>
    </source>
</evidence>
<dbReference type="PANTHER" id="PTHR10151:SF63">
    <property type="entry name" value="ECTONUCLEOTIDE PYROPHOSPHATASE_PHOSPHODIESTERASE FAMILY MEMBER 7"/>
    <property type="match status" value="1"/>
</dbReference>
<sequence length="510" mass="57892">MAQGKKLFDAQLQISTSTLYALSSIRDEPNHGGVIGIIDDDSGWLSDRVTMLWTTSLCVLWASSVLGAPVNNERQKVLLISFDGFRWDYDRDVDTPNLDQMAEDGVKAQYVTPPYLTITSPTHFTLLTGRYIENHGVIHNMFFNTTTGEKKSYYQSQFVNQWWDNGTLPIWITAQRQGLEAGSLHFPGTASSYQGQFIMHKEVEPQLYNYKNETAWRENTDKVMSWFRDKNVDFVSFYFGEPDGTGHRYGPDSNERREMVKQVDRTVGYIRQSAERHGLTHRLNIIITSDHGMSTVYRNGLVEEITLSKIPGFSFGDLSFHLVDYGPSGMLSPKPGRLEAVYNALKGAHPHLHVYKKEDVPEHLRFTKNDRILPIILWADPGYVINGYFPVQFNKGEHGYDNQAMDMKPFFRAVGPAFHKNLKVGPFETVNIYPLMCHILGIEPEVNDGHLNATKHMLVTSTAARAESSSHRKYMKNAFTGLAAVAGFLVIVFVAAVVQRLLKQKRKTKR</sequence>
<dbReference type="PANTHER" id="PTHR10151">
    <property type="entry name" value="ECTONUCLEOTIDE PYROPHOSPHATASE/PHOSPHODIESTERASE"/>
    <property type="match status" value="1"/>
</dbReference>
<organism evidence="2 3">
    <name type="scientific">Pundamilia nyererei</name>
    <dbReference type="NCBI Taxonomy" id="303518"/>
    <lineage>
        <taxon>Eukaryota</taxon>
        <taxon>Metazoa</taxon>
        <taxon>Chordata</taxon>
        <taxon>Craniata</taxon>
        <taxon>Vertebrata</taxon>
        <taxon>Euteleostomi</taxon>
        <taxon>Actinopterygii</taxon>
        <taxon>Neopterygii</taxon>
        <taxon>Teleostei</taxon>
        <taxon>Neoteleostei</taxon>
        <taxon>Acanthomorphata</taxon>
        <taxon>Ovalentaria</taxon>
        <taxon>Cichlomorphae</taxon>
        <taxon>Cichliformes</taxon>
        <taxon>Cichlidae</taxon>
        <taxon>African cichlids</taxon>
        <taxon>Pseudocrenilabrinae</taxon>
        <taxon>Haplochromini</taxon>
        <taxon>Pundamilia</taxon>
    </lineage>
</organism>
<protein>
    <submittedName>
        <fullName evidence="3">Ectonucleotide pyrophosphatase/phosphodiesterase family member 7-like</fullName>
    </submittedName>
</protein>
<dbReference type="Proteomes" id="UP000695023">
    <property type="component" value="Unplaced"/>
</dbReference>
<keyword evidence="1" id="KW-1133">Transmembrane helix</keyword>
<dbReference type="AlphaFoldDB" id="A0A9Y3VQI1"/>
<proteinExistence type="predicted"/>
<reference evidence="3" key="1">
    <citation type="submission" date="2025-08" db="UniProtKB">
        <authorList>
            <consortium name="RefSeq"/>
        </authorList>
    </citation>
    <scope>IDENTIFICATION</scope>
</reference>
<dbReference type="Gene3D" id="3.40.720.10">
    <property type="entry name" value="Alkaline Phosphatase, subunit A"/>
    <property type="match status" value="1"/>
</dbReference>
<dbReference type="Gene3D" id="3.30.1360.180">
    <property type="match status" value="1"/>
</dbReference>
<dbReference type="GeneID" id="102205830"/>
<dbReference type="Pfam" id="PF01663">
    <property type="entry name" value="Phosphodiest"/>
    <property type="match status" value="1"/>
</dbReference>
<dbReference type="RefSeq" id="XP_005740038.1">
    <property type="nucleotide sequence ID" value="XM_005739981.1"/>
</dbReference>
<name>A0A9Y3VQI1_9CICH</name>
<keyword evidence="2" id="KW-1185">Reference proteome</keyword>
<evidence type="ECO:0000313" key="2">
    <source>
        <dbReference type="Proteomes" id="UP000695023"/>
    </source>
</evidence>
<accession>A0A9Y3VQI1</accession>
<keyword evidence="1" id="KW-0472">Membrane</keyword>
<gene>
    <name evidence="3" type="primary">LOC102205830</name>
</gene>
<keyword evidence="1" id="KW-0812">Transmembrane</keyword>